<proteinExistence type="predicted"/>
<name>A0A2Z7BKL2_9LAMI</name>
<reference evidence="1 2" key="1">
    <citation type="journal article" date="2015" name="Proc. Natl. Acad. Sci. U.S.A.">
        <title>The resurrection genome of Boea hygrometrica: A blueprint for survival of dehydration.</title>
        <authorList>
            <person name="Xiao L."/>
            <person name="Yang G."/>
            <person name="Zhang L."/>
            <person name="Yang X."/>
            <person name="Zhao S."/>
            <person name="Ji Z."/>
            <person name="Zhou Q."/>
            <person name="Hu M."/>
            <person name="Wang Y."/>
            <person name="Chen M."/>
            <person name="Xu Y."/>
            <person name="Jin H."/>
            <person name="Xiao X."/>
            <person name="Hu G."/>
            <person name="Bao F."/>
            <person name="Hu Y."/>
            <person name="Wan P."/>
            <person name="Li L."/>
            <person name="Deng X."/>
            <person name="Kuang T."/>
            <person name="Xiang C."/>
            <person name="Zhu J.K."/>
            <person name="Oliver M.J."/>
            <person name="He Y."/>
        </authorList>
    </citation>
    <scope>NUCLEOTIDE SEQUENCE [LARGE SCALE GENOMIC DNA]</scope>
    <source>
        <strain evidence="2">cv. XS01</strain>
    </source>
</reference>
<accession>A0A2Z7BKL2</accession>
<gene>
    <name evidence="1" type="ORF">F511_12458</name>
</gene>
<dbReference type="AlphaFoldDB" id="A0A2Z7BKL2"/>
<sequence>MYKKVIGARGYIPTLQSPKSGWSRDGLINVIRKKCTDMLLDLGNGNEPAESLAGALGVAGLTLKLIVNQPVGIDFRTFHLLTDYLLECSDMDKVPNFYWELLTLYIDLKSHVSLEIHTKELMKEEIQKEVVWNILSEHAFDQDFLLTHTWRI</sequence>
<evidence type="ECO:0000313" key="2">
    <source>
        <dbReference type="Proteomes" id="UP000250235"/>
    </source>
</evidence>
<keyword evidence="2" id="KW-1185">Reference proteome</keyword>
<dbReference type="Proteomes" id="UP000250235">
    <property type="component" value="Unassembled WGS sequence"/>
</dbReference>
<evidence type="ECO:0000313" key="1">
    <source>
        <dbReference type="EMBL" id="KZV34655.1"/>
    </source>
</evidence>
<dbReference type="PANTHER" id="PTHR36071:SF1">
    <property type="entry name" value="DNA DOUBLE-STRAND BREAK REPAIR PROTEIN"/>
    <property type="match status" value="1"/>
</dbReference>
<dbReference type="PANTHER" id="PTHR36071">
    <property type="entry name" value="DNA DOUBLE-STRAND BREAK REPAIR PROTEIN"/>
    <property type="match status" value="1"/>
</dbReference>
<organism evidence="1 2">
    <name type="scientific">Dorcoceras hygrometricum</name>
    <dbReference type="NCBI Taxonomy" id="472368"/>
    <lineage>
        <taxon>Eukaryota</taxon>
        <taxon>Viridiplantae</taxon>
        <taxon>Streptophyta</taxon>
        <taxon>Embryophyta</taxon>
        <taxon>Tracheophyta</taxon>
        <taxon>Spermatophyta</taxon>
        <taxon>Magnoliopsida</taxon>
        <taxon>eudicotyledons</taxon>
        <taxon>Gunneridae</taxon>
        <taxon>Pentapetalae</taxon>
        <taxon>asterids</taxon>
        <taxon>lamiids</taxon>
        <taxon>Lamiales</taxon>
        <taxon>Gesneriaceae</taxon>
        <taxon>Didymocarpoideae</taxon>
        <taxon>Trichosporeae</taxon>
        <taxon>Loxocarpinae</taxon>
        <taxon>Dorcoceras</taxon>
    </lineage>
</organism>
<protein>
    <submittedName>
        <fullName evidence="1">Uncharacterized protein</fullName>
    </submittedName>
</protein>
<dbReference type="EMBL" id="KV005020">
    <property type="protein sequence ID" value="KZV34655.1"/>
    <property type="molecule type" value="Genomic_DNA"/>
</dbReference>
<dbReference type="OrthoDB" id="767974at2759"/>